<name>A0AAV6YXQ4_ENGPU</name>
<sequence length="173" mass="19236">MGEPLCIQGMGEPLCNQGMGELLCNRGNVGTAVQPGECGNRCATGGMWEPLCAPPYHCCPSSFQDRCDHSVPRGTRQPPSVLLFFDFAAGVEGKAVSKRHMPRVDWALFPAAAAEYLFGVVDKISPEVGKNLREKYKEPLDQTWKFLREETDEFLREIALIYQHISMVVQGME</sequence>
<evidence type="ECO:0000256" key="6">
    <source>
        <dbReference type="ARBA" id="ARBA00030261"/>
    </source>
</evidence>
<dbReference type="EMBL" id="WNYA01005582">
    <property type="protein sequence ID" value="KAG8542142.1"/>
    <property type="molecule type" value="Genomic_DNA"/>
</dbReference>
<reference evidence="7" key="1">
    <citation type="thesis" date="2020" institute="ProQuest LLC" country="789 East Eisenhower Parkway, Ann Arbor, MI, USA">
        <title>Comparative Genomics and Chromosome Evolution.</title>
        <authorList>
            <person name="Mudd A.B."/>
        </authorList>
    </citation>
    <scope>NUCLEOTIDE SEQUENCE</scope>
    <source>
        <strain evidence="7">237g6f4</strain>
        <tissue evidence="7">Blood</tissue>
    </source>
</reference>
<protein>
    <recommendedName>
        <fullName evidence="3">Apovitellenin-1</fullName>
    </recommendedName>
    <alternativeName>
        <fullName evidence="6">Apovitellenin I</fullName>
    </alternativeName>
</protein>
<dbReference type="GO" id="GO:0042627">
    <property type="term" value="C:chylomicron"/>
    <property type="evidence" value="ECO:0007669"/>
    <property type="project" value="InterPro"/>
</dbReference>
<organism evidence="7 8">
    <name type="scientific">Engystomops pustulosus</name>
    <name type="common">Tungara frog</name>
    <name type="synonym">Physalaemus pustulosus</name>
    <dbReference type="NCBI Taxonomy" id="76066"/>
    <lineage>
        <taxon>Eukaryota</taxon>
        <taxon>Metazoa</taxon>
        <taxon>Chordata</taxon>
        <taxon>Craniata</taxon>
        <taxon>Vertebrata</taxon>
        <taxon>Euteleostomi</taxon>
        <taxon>Amphibia</taxon>
        <taxon>Batrachia</taxon>
        <taxon>Anura</taxon>
        <taxon>Neobatrachia</taxon>
        <taxon>Hyloidea</taxon>
        <taxon>Leptodactylidae</taxon>
        <taxon>Leiuperinae</taxon>
        <taxon>Engystomops</taxon>
    </lineage>
</organism>
<proteinExistence type="inferred from homology"/>
<evidence type="ECO:0000256" key="4">
    <source>
        <dbReference type="ARBA" id="ARBA00022761"/>
    </source>
</evidence>
<evidence type="ECO:0000313" key="7">
    <source>
        <dbReference type="EMBL" id="KAG8542142.1"/>
    </source>
</evidence>
<evidence type="ECO:0000313" key="8">
    <source>
        <dbReference type="Proteomes" id="UP000824782"/>
    </source>
</evidence>
<evidence type="ECO:0000256" key="1">
    <source>
        <dbReference type="ARBA" id="ARBA00003325"/>
    </source>
</evidence>
<comment type="function">
    <text evidence="1">Protein component of the very low density lipoprotein (VLDL) of egg-laying females. Potent lipoprotein lipase inhibitor, preventing the loss of triglycerides from VLDL on their way from the liver to the growing oocytes.</text>
</comment>
<dbReference type="Proteomes" id="UP000824782">
    <property type="component" value="Unassembled WGS sequence"/>
</dbReference>
<dbReference type="GO" id="GO:0045735">
    <property type="term" value="F:nutrient reservoir activity"/>
    <property type="evidence" value="ECO:0007669"/>
    <property type="project" value="UniProtKB-KW"/>
</dbReference>
<dbReference type="GO" id="GO:0006629">
    <property type="term" value="P:lipid metabolic process"/>
    <property type="evidence" value="ECO:0007669"/>
    <property type="project" value="InterPro"/>
</dbReference>
<evidence type="ECO:0000256" key="2">
    <source>
        <dbReference type="ARBA" id="ARBA00007385"/>
    </source>
</evidence>
<evidence type="ECO:0000256" key="5">
    <source>
        <dbReference type="ARBA" id="ARBA00023313"/>
    </source>
</evidence>
<evidence type="ECO:0000256" key="3">
    <source>
        <dbReference type="ARBA" id="ARBA00018120"/>
    </source>
</evidence>
<dbReference type="Pfam" id="PF05418">
    <property type="entry name" value="Apo-VLDL-II"/>
    <property type="match status" value="1"/>
</dbReference>
<dbReference type="GO" id="GO:0034361">
    <property type="term" value="C:very-low-density lipoprotein particle"/>
    <property type="evidence" value="ECO:0007669"/>
    <property type="project" value="UniProtKB-KW"/>
</dbReference>
<dbReference type="InterPro" id="IPR008404">
    <property type="entry name" value="Apo-VLDL-II"/>
</dbReference>
<keyword evidence="5" id="KW-0850">VLDL</keyword>
<dbReference type="GO" id="GO:0004857">
    <property type="term" value="F:enzyme inhibitor activity"/>
    <property type="evidence" value="ECO:0007669"/>
    <property type="project" value="InterPro"/>
</dbReference>
<accession>A0AAV6YXQ4</accession>
<gene>
    <name evidence="7" type="ORF">GDO81_027360</name>
</gene>
<comment type="similarity">
    <text evidence="2">Belongs to the apovitellenin family.</text>
</comment>
<comment type="caution">
    <text evidence="7">The sequence shown here is derived from an EMBL/GenBank/DDBJ whole genome shotgun (WGS) entry which is preliminary data.</text>
</comment>
<keyword evidence="4" id="KW-0758">Storage protein</keyword>
<keyword evidence="8" id="KW-1185">Reference proteome</keyword>
<dbReference type="AlphaFoldDB" id="A0AAV6YXQ4"/>